<evidence type="ECO:0000256" key="1">
    <source>
        <dbReference type="ARBA" id="ARBA00009018"/>
    </source>
</evidence>
<dbReference type="PANTHER" id="PTHR10695:SF46">
    <property type="entry name" value="BIFUNCTIONAL COENZYME A SYNTHASE-RELATED"/>
    <property type="match status" value="1"/>
</dbReference>
<accession>A0A0R2HBL1</accession>
<dbReference type="HAMAP" id="MF_00376">
    <property type="entry name" value="Dephospho_CoA_kinase"/>
    <property type="match status" value="1"/>
</dbReference>
<dbReference type="OrthoDB" id="9812943at2"/>
<protein>
    <recommendedName>
        <fullName evidence="8 9">Dephospho-CoA kinase</fullName>
        <ecNumber evidence="8 9">2.7.1.24</ecNumber>
    </recommendedName>
    <alternativeName>
        <fullName evidence="8">Dephosphocoenzyme A kinase</fullName>
    </alternativeName>
</protein>
<reference evidence="10 11" key="1">
    <citation type="journal article" date="2015" name="Genome Announc.">
        <title>Expanding the biotechnology potential of lactobacilli through comparative genomics of 213 strains and associated genera.</title>
        <authorList>
            <person name="Sun Z."/>
            <person name="Harris H.M."/>
            <person name="McCann A."/>
            <person name="Guo C."/>
            <person name="Argimon S."/>
            <person name="Zhang W."/>
            <person name="Yang X."/>
            <person name="Jeffery I.B."/>
            <person name="Cooney J.C."/>
            <person name="Kagawa T.F."/>
            <person name="Liu W."/>
            <person name="Song Y."/>
            <person name="Salvetti E."/>
            <person name="Wrobel A."/>
            <person name="Rasinkangas P."/>
            <person name="Parkhill J."/>
            <person name="Rea M.C."/>
            <person name="O'Sullivan O."/>
            <person name="Ritari J."/>
            <person name="Douillard F.P."/>
            <person name="Paul Ross R."/>
            <person name="Yang R."/>
            <person name="Briner A.E."/>
            <person name="Felis G.E."/>
            <person name="de Vos W.M."/>
            <person name="Barrangou R."/>
            <person name="Klaenhammer T.R."/>
            <person name="Caufield P.W."/>
            <person name="Cui Y."/>
            <person name="Zhang H."/>
            <person name="O'Toole P.W."/>
        </authorList>
    </citation>
    <scope>NUCLEOTIDE SEQUENCE [LARGE SCALE GENOMIC DNA]</scope>
    <source>
        <strain evidence="10 11">DSM 20410</strain>
    </source>
</reference>
<dbReference type="NCBIfam" id="TIGR00152">
    <property type="entry name" value="dephospho-CoA kinase"/>
    <property type="match status" value="1"/>
</dbReference>
<keyword evidence="6 8" id="KW-0067">ATP-binding</keyword>
<comment type="subcellular location">
    <subcellularLocation>
        <location evidence="8">Cytoplasm</location>
    </subcellularLocation>
</comment>
<comment type="caution">
    <text evidence="10">The sequence shown here is derived from an EMBL/GenBank/DDBJ whole genome shotgun (WGS) entry which is preliminary data.</text>
</comment>
<dbReference type="EC" id="2.7.1.24" evidence="8 9"/>
<dbReference type="EMBL" id="JQBM01000001">
    <property type="protein sequence ID" value="KRN46852.1"/>
    <property type="molecule type" value="Genomic_DNA"/>
</dbReference>
<dbReference type="PATRIC" id="fig|1629.5.peg.119"/>
<sequence>MFRLGLTGGIATGKSTVSKYLKEKKGLPVLDADDIAHQIMGPNQPILTEIADVFGDDYINDDGSLNRQKLGALVFNDDQARQKLDDLTHPRIFSAFEAQMLELESAGTALVVLDIPLLFENEQRLTYDAVAVVVTTEHTQLKRLMQRNALTESEAMARIQSQMPLDEKKASADYVIQNNGTPAETYKQVDQMIDQINQTIAERS</sequence>
<evidence type="ECO:0000256" key="5">
    <source>
        <dbReference type="ARBA" id="ARBA00022777"/>
    </source>
</evidence>
<evidence type="ECO:0000256" key="3">
    <source>
        <dbReference type="ARBA" id="ARBA00022679"/>
    </source>
</evidence>
<evidence type="ECO:0000313" key="10">
    <source>
        <dbReference type="EMBL" id="KRN46852.1"/>
    </source>
</evidence>
<dbReference type="GO" id="GO:0004140">
    <property type="term" value="F:dephospho-CoA kinase activity"/>
    <property type="evidence" value="ECO:0007669"/>
    <property type="project" value="UniProtKB-UniRule"/>
</dbReference>
<dbReference type="Proteomes" id="UP000051992">
    <property type="component" value="Unassembled WGS sequence"/>
</dbReference>
<dbReference type="InterPro" id="IPR027417">
    <property type="entry name" value="P-loop_NTPase"/>
</dbReference>
<comment type="catalytic activity">
    <reaction evidence="8">
        <text>3'-dephospho-CoA + ATP = ADP + CoA + H(+)</text>
        <dbReference type="Rhea" id="RHEA:18245"/>
        <dbReference type="ChEBI" id="CHEBI:15378"/>
        <dbReference type="ChEBI" id="CHEBI:30616"/>
        <dbReference type="ChEBI" id="CHEBI:57287"/>
        <dbReference type="ChEBI" id="CHEBI:57328"/>
        <dbReference type="ChEBI" id="CHEBI:456216"/>
        <dbReference type="EC" id="2.7.1.24"/>
    </reaction>
</comment>
<evidence type="ECO:0000256" key="2">
    <source>
        <dbReference type="ARBA" id="ARBA00022490"/>
    </source>
</evidence>
<gene>
    <name evidence="8" type="primary">coaE</name>
    <name evidence="10" type="ORF">IV50_GL000116</name>
</gene>
<dbReference type="PROSITE" id="PS51219">
    <property type="entry name" value="DPCK"/>
    <property type="match status" value="1"/>
</dbReference>
<evidence type="ECO:0000256" key="7">
    <source>
        <dbReference type="ARBA" id="ARBA00022993"/>
    </source>
</evidence>
<comment type="similarity">
    <text evidence="1 8">Belongs to the CoaE family.</text>
</comment>
<keyword evidence="3 8" id="KW-0808">Transferase</keyword>
<keyword evidence="5 8" id="KW-0418">Kinase</keyword>
<name>A0A0R2HBL1_WEIVI</name>
<keyword evidence="2 8" id="KW-0963">Cytoplasm</keyword>
<dbReference type="GO" id="GO:0005737">
    <property type="term" value="C:cytoplasm"/>
    <property type="evidence" value="ECO:0007669"/>
    <property type="project" value="UniProtKB-SubCell"/>
</dbReference>
<proteinExistence type="inferred from homology"/>
<evidence type="ECO:0000256" key="8">
    <source>
        <dbReference type="HAMAP-Rule" id="MF_00376"/>
    </source>
</evidence>
<keyword evidence="7 8" id="KW-0173">Coenzyme A biosynthesis</keyword>
<dbReference type="Gene3D" id="3.40.50.300">
    <property type="entry name" value="P-loop containing nucleotide triphosphate hydrolases"/>
    <property type="match status" value="1"/>
</dbReference>
<organism evidence="10 11">
    <name type="scientific">Weissella viridescens</name>
    <name type="common">Lactobacillus viridescens</name>
    <dbReference type="NCBI Taxonomy" id="1629"/>
    <lineage>
        <taxon>Bacteria</taxon>
        <taxon>Bacillati</taxon>
        <taxon>Bacillota</taxon>
        <taxon>Bacilli</taxon>
        <taxon>Lactobacillales</taxon>
        <taxon>Lactobacillaceae</taxon>
        <taxon>Weissella</taxon>
    </lineage>
</organism>
<evidence type="ECO:0000256" key="9">
    <source>
        <dbReference type="NCBIfam" id="TIGR00152"/>
    </source>
</evidence>
<dbReference type="RefSeq" id="WP_057743548.1">
    <property type="nucleotide sequence ID" value="NZ_BJLU01000001.1"/>
</dbReference>
<dbReference type="FunFam" id="3.40.50.300:FF:000991">
    <property type="entry name" value="Dephospho-CoA kinase"/>
    <property type="match status" value="1"/>
</dbReference>
<keyword evidence="11" id="KW-1185">Reference proteome</keyword>
<dbReference type="InterPro" id="IPR001977">
    <property type="entry name" value="Depp_CoAkinase"/>
</dbReference>
<dbReference type="AlphaFoldDB" id="A0A0R2HBL1"/>
<dbReference type="GO" id="GO:0005524">
    <property type="term" value="F:ATP binding"/>
    <property type="evidence" value="ECO:0007669"/>
    <property type="project" value="UniProtKB-UniRule"/>
</dbReference>
<dbReference type="CDD" id="cd02022">
    <property type="entry name" value="DPCK"/>
    <property type="match status" value="1"/>
</dbReference>
<feature type="binding site" evidence="8">
    <location>
        <begin position="11"/>
        <end position="16"/>
    </location>
    <ligand>
        <name>ATP</name>
        <dbReference type="ChEBI" id="CHEBI:30616"/>
    </ligand>
</feature>
<comment type="function">
    <text evidence="8">Catalyzes the phosphorylation of the 3'-hydroxyl group of dephosphocoenzyme A to form coenzyme A.</text>
</comment>
<dbReference type="GO" id="GO:0015937">
    <property type="term" value="P:coenzyme A biosynthetic process"/>
    <property type="evidence" value="ECO:0007669"/>
    <property type="project" value="UniProtKB-UniRule"/>
</dbReference>
<dbReference type="UniPathway" id="UPA00241">
    <property type="reaction ID" value="UER00356"/>
</dbReference>
<evidence type="ECO:0000256" key="6">
    <source>
        <dbReference type="ARBA" id="ARBA00022840"/>
    </source>
</evidence>
<dbReference type="Pfam" id="PF01121">
    <property type="entry name" value="CoaE"/>
    <property type="match status" value="1"/>
</dbReference>
<keyword evidence="4 8" id="KW-0547">Nucleotide-binding</keyword>
<evidence type="ECO:0000256" key="4">
    <source>
        <dbReference type="ARBA" id="ARBA00022741"/>
    </source>
</evidence>
<dbReference type="SUPFAM" id="SSF52540">
    <property type="entry name" value="P-loop containing nucleoside triphosphate hydrolases"/>
    <property type="match status" value="1"/>
</dbReference>
<evidence type="ECO:0000313" key="11">
    <source>
        <dbReference type="Proteomes" id="UP000051992"/>
    </source>
</evidence>
<comment type="pathway">
    <text evidence="8">Cofactor biosynthesis; coenzyme A biosynthesis; CoA from (R)-pantothenate: step 5/5.</text>
</comment>
<dbReference type="PANTHER" id="PTHR10695">
    <property type="entry name" value="DEPHOSPHO-COA KINASE-RELATED"/>
    <property type="match status" value="1"/>
</dbReference>